<keyword evidence="2" id="KW-0677">Repeat</keyword>
<dbReference type="PANTHER" id="PTHR46093">
    <property type="entry name" value="ACYL-COA-BINDING DOMAIN-CONTAINING PROTEIN 5"/>
    <property type="match status" value="1"/>
</dbReference>
<evidence type="ECO:0000256" key="4">
    <source>
        <dbReference type="SAM" id="Phobius"/>
    </source>
</evidence>
<dbReference type="EMBL" id="JAAAIL010000656">
    <property type="protein sequence ID" value="KAG0274066.1"/>
    <property type="molecule type" value="Genomic_DNA"/>
</dbReference>
<keyword evidence="6" id="KW-1185">Reference proteome</keyword>
<dbReference type="CDD" id="cd12087">
    <property type="entry name" value="TM_EGFR-like"/>
    <property type="match status" value="1"/>
</dbReference>
<sequence>MGYIYLTGGYSDDTRSSVEKYHPDHPEKLDKIPYPAESSFVARWYVGNVFCKPMNSILYFGGYTFNSALVPEANYITQLNVTSSQFSTFETKGAIPAIRADHCMAINEDGSKVVVYGGVLTTGITGSIHILDTNTRVWTSGQASEARRYPSCIFVGDQVLVWGGKIAGTTSNPAEVIAVDPLLIYSVSQDAWVKSFTPYSGAGGATTTTGGGGASGVGAEKPASPTGTKTPGQESNHSAAIIGGVIGAVVVIGALVGFLLWRKRKQQRDGPGREKKKPFIIRPSTARSPNSDPDENTGLGSENYLMTAAAVTGTGGYDTPSKTSNNPQAAMEINPELEWTLRDIENQQKQLDLKRQLLALQQQEQQLRGPLPLLSVSPKVTSGAQYQQLASNPQTASAGAPVSANVPIVSAGIGGGGGVFGNKRQSGYEVHGLQYYPTPPTIKQTVHTLPESYTTHPQQQQYPYYQQQGGGASPLSNTSTVGPGSEMYQNTTEPTYGPSPVNVPNWYPGLEYQEGAIHNGVGWVRQANGPHAVVESGLGRNVSGAGISGGISSGGGGDDVQEQQQGGTVGGYHS</sequence>
<comment type="caution">
    <text evidence="5">The sequence shown here is derived from an EMBL/GenBank/DDBJ whole genome shotgun (WGS) entry which is preliminary data.</text>
</comment>
<feature type="region of interest" description="Disordered" evidence="3">
    <location>
        <begin position="545"/>
        <end position="574"/>
    </location>
</feature>
<name>A0AAD4DBP9_9FUNG</name>
<dbReference type="AlphaFoldDB" id="A0AAD4DBP9"/>
<keyword evidence="4" id="KW-0472">Membrane</keyword>
<reference evidence="5" key="1">
    <citation type="journal article" date="2020" name="Fungal Divers.">
        <title>Resolving the Mortierellaceae phylogeny through synthesis of multi-gene phylogenetics and phylogenomics.</title>
        <authorList>
            <person name="Vandepol N."/>
            <person name="Liber J."/>
            <person name="Desiro A."/>
            <person name="Na H."/>
            <person name="Kennedy M."/>
            <person name="Barry K."/>
            <person name="Grigoriev I.V."/>
            <person name="Miller A.N."/>
            <person name="O'Donnell K."/>
            <person name="Stajich J.E."/>
            <person name="Bonito G."/>
        </authorList>
    </citation>
    <scope>NUCLEOTIDE SEQUENCE</scope>
    <source>
        <strain evidence="5">NRRL 28262</strain>
    </source>
</reference>
<dbReference type="InterPro" id="IPR011043">
    <property type="entry name" value="Gal_Oxase/kelch_b-propeller"/>
</dbReference>
<dbReference type="SUPFAM" id="SSF50965">
    <property type="entry name" value="Galactose oxidase, central domain"/>
    <property type="match status" value="1"/>
</dbReference>
<keyword evidence="4" id="KW-1133">Transmembrane helix</keyword>
<protein>
    <recommendedName>
        <fullName evidence="7">Galactose oxidase</fullName>
    </recommendedName>
</protein>
<dbReference type="Gene3D" id="2.120.10.80">
    <property type="entry name" value="Kelch-type beta propeller"/>
    <property type="match status" value="1"/>
</dbReference>
<dbReference type="InterPro" id="IPR015915">
    <property type="entry name" value="Kelch-typ_b-propeller"/>
</dbReference>
<feature type="region of interest" description="Disordered" evidence="3">
    <location>
        <begin position="265"/>
        <end position="300"/>
    </location>
</feature>
<feature type="transmembrane region" description="Helical" evidence="4">
    <location>
        <begin position="239"/>
        <end position="261"/>
    </location>
</feature>
<keyword evidence="4" id="KW-0812">Transmembrane</keyword>
<feature type="compositionally biased region" description="Polar residues" evidence="3">
    <location>
        <begin position="474"/>
        <end position="494"/>
    </location>
</feature>
<evidence type="ECO:0000313" key="5">
    <source>
        <dbReference type="EMBL" id="KAG0274066.1"/>
    </source>
</evidence>
<evidence type="ECO:0000313" key="6">
    <source>
        <dbReference type="Proteomes" id="UP001194580"/>
    </source>
</evidence>
<feature type="compositionally biased region" description="Polar residues" evidence="3">
    <location>
        <begin position="225"/>
        <end position="235"/>
    </location>
</feature>
<evidence type="ECO:0000256" key="3">
    <source>
        <dbReference type="SAM" id="MobiDB-lite"/>
    </source>
</evidence>
<keyword evidence="1" id="KW-0880">Kelch repeat</keyword>
<gene>
    <name evidence="5" type="ORF">BGZ95_010134</name>
</gene>
<evidence type="ECO:0000256" key="1">
    <source>
        <dbReference type="ARBA" id="ARBA00022441"/>
    </source>
</evidence>
<feature type="compositionally biased region" description="Gly residues" evidence="3">
    <location>
        <begin position="203"/>
        <end position="216"/>
    </location>
</feature>
<feature type="region of interest" description="Disordered" evidence="3">
    <location>
        <begin position="464"/>
        <end position="500"/>
    </location>
</feature>
<feature type="region of interest" description="Disordered" evidence="3">
    <location>
        <begin position="203"/>
        <end position="235"/>
    </location>
</feature>
<evidence type="ECO:0008006" key="7">
    <source>
        <dbReference type="Google" id="ProtNLM"/>
    </source>
</evidence>
<proteinExistence type="predicted"/>
<dbReference type="Pfam" id="PF24681">
    <property type="entry name" value="Kelch_KLHDC2_KLHL20_DRC7"/>
    <property type="match status" value="1"/>
</dbReference>
<feature type="compositionally biased region" description="Gly residues" evidence="3">
    <location>
        <begin position="546"/>
        <end position="558"/>
    </location>
</feature>
<dbReference type="Proteomes" id="UP001194580">
    <property type="component" value="Unassembled WGS sequence"/>
</dbReference>
<organism evidence="5 6">
    <name type="scientific">Linnemannia exigua</name>
    <dbReference type="NCBI Taxonomy" id="604196"/>
    <lineage>
        <taxon>Eukaryota</taxon>
        <taxon>Fungi</taxon>
        <taxon>Fungi incertae sedis</taxon>
        <taxon>Mucoromycota</taxon>
        <taxon>Mortierellomycotina</taxon>
        <taxon>Mortierellomycetes</taxon>
        <taxon>Mortierellales</taxon>
        <taxon>Mortierellaceae</taxon>
        <taxon>Linnemannia</taxon>
    </lineage>
</organism>
<evidence type="ECO:0000256" key="2">
    <source>
        <dbReference type="ARBA" id="ARBA00022737"/>
    </source>
</evidence>
<dbReference type="PANTHER" id="PTHR46093:SF18">
    <property type="entry name" value="FIBRONECTIN TYPE-III DOMAIN-CONTAINING PROTEIN"/>
    <property type="match status" value="1"/>
</dbReference>
<accession>A0AAD4DBP9</accession>